<dbReference type="PANTHER" id="PTHR14732:SF0">
    <property type="entry name" value="RNA POLYMERASE II SUBUNIT B1 CTD PHOSPHATASE RPAP2-RELATED"/>
    <property type="match status" value="1"/>
</dbReference>
<evidence type="ECO:0000313" key="16">
    <source>
        <dbReference type="Proteomes" id="UP000092583"/>
    </source>
</evidence>
<evidence type="ECO:0000259" key="14">
    <source>
        <dbReference type="PROSITE" id="PS51479"/>
    </source>
</evidence>
<dbReference type="GO" id="GO:0008420">
    <property type="term" value="F:RNA polymerase II CTD heptapeptide repeat phosphatase activity"/>
    <property type="evidence" value="ECO:0007669"/>
    <property type="project" value="UniProtKB-UniRule"/>
</dbReference>
<feature type="compositionally biased region" description="Basic and acidic residues" evidence="13">
    <location>
        <begin position="194"/>
        <end position="203"/>
    </location>
</feature>
<dbReference type="Proteomes" id="UP000092583">
    <property type="component" value="Unassembled WGS sequence"/>
</dbReference>
<keyword evidence="4 12" id="KW-0863">Zinc-finger</keyword>
<feature type="region of interest" description="Disordered" evidence="13">
    <location>
        <begin position="263"/>
        <end position="316"/>
    </location>
</feature>
<dbReference type="InterPro" id="IPR038534">
    <property type="entry name" value="Rtr1/RPAP2_sf"/>
</dbReference>
<sequence>MSTRLPAPSVAGPSNTPRNPVKLSVVAQQSSPQASSSRRPLNETDYKAEDDILIKAAVRKAQLQRRVDRWMDKLMEETVDRNTFKKITSHLTPAQYQELIHERHLNSLCSYPLCPNKPRREYSDKKRLSISTTNRTIKEKQGNPEDGFCCEKCKKRSEWVESTLSEEAVWLRREIKEVELLEELEESGMFTWPEHDKRKRSEGVKNGLKSRNTPSISRTDAITSMPQPVHNDTPVQSSTLPPKPSAAPDNPVSALIANLTIHERPTPSTPPIAPSISQPTPSYSSPPPKSILPTPQARTTSTPANAATEVTPRESRRAQTALIGTSSKLLSNSFVNATKSLGSIGLSQGESDVDEESEASDWDHEMDGGWDDEDMKGFWEEARLTRELVEEEETANKDSRS</sequence>
<dbReference type="STRING" id="1331196.A0A1B9IH91"/>
<reference evidence="16" key="2">
    <citation type="submission" date="2013-12" db="EMBL/GenBank/DDBJ databases">
        <title>Evolution of pathogenesis and genome organization in the Tremellales.</title>
        <authorList>
            <person name="Cuomo C."/>
            <person name="Litvintseva A."/>
            <person name="Heitman J."/>
            <person name="Chen Y."/>
            <person name="Sun S."/>
            <person name="Springer D."/>
            <person name="Dromer F."/>
            <person name="Young S."/>
            <person name="Zeng Q."/>
            <person name="Chapman S."/>
            <person name="Gujja S."/>
            <person name="Saif S."/>
            <person name="Birren B."/>
        </authorList>
    </citation>
    <scope>NUCLEOTIDE SEQUENCE [LARGE SCALE GENOMIC DNA]</scope>
    <source>
        <strain evidence="16">CBS 10435</strain>
    </source>
</reference>
<dbReference type="OrthoDB" id="2564707at2759"/>
<evidence type="ECO:0000256" key="4">
    <source>
        <dbReference type="ARBA" id="ARBA00022771"/>
    </source>
</evidence>
<evidence type="ECO:0000256" key="8">
    <source>
        <dbReference type="ARBA" id="ARBA00023242"/>
    </source>
</evidence>
<comment type="catalytic activity">
    <reaction evidence="10 12">
        <text>O-phospho-L-threonyl-[protein] + H2O = L-threonyl-[protein] + phosphate</text>
        <dbReference type="Rhea" id="RHEA:47004"/>
        <dbReference type="Rhea" id="RHEA-COMP:11060"/>
        <dbReference type="Rhea" id="RHEA-COMP:11605"/>
        <dbReference type="ChEBI" id="CHEBI:15377"/>
        <dbReference type="ChEBI" id="CHEBI:30013"/>
        <dbReference type="ChEBI" id="CHEBI:43474"/>
        <dbReference type="ChEBI" id="CHEBI:61977"/>
        <dbReference type="EC" id="3.1.3.16"/>
    </reaction>
</comment>
<evidence type="ECO:0000256" key="1">
    <source>
        <dbReference type="ARBA" id="ARBA00004123"/>
    </source>
</evidence>
<feature type="compositionally biased region" description="Low complexity" evidence="13">
    <location>
        <begin position="24"/>
        <end position="39"/>
    </location>
</feature>
<evidence type="ECO:0000256" key="7">
    <source>
        <dbReference type="ARBA" id="ARBA00022912"/>
    </source>
</evidence>
<evidence type="ECO:0000256" key="11">
    <source>
        <dbReference type="PROSITE-ProRule" id="PRU00812"/>
    </source>
</evidence>
<dbReference type="InterPro" id="IPR039693">
    <property type="entry name" value="Rtr1/RPAP2"/>
</dbReference>
<protein>
    <recommendedName>
        <fullName evidence="12">RNA polymerase II subunit B1 CTD phosphatase RPAP2 homolog</fullName>
        <ecNumber evidence="12">3.1.3.16</ecNumber>
    </recommendedName>
</protein>
<accession>A0A1B9IH91</accession>
<name>A0A1B9IH91_9TREE</name>
<dbReference type="Gene3D" id="1.25.40.820">
    <property type="match status" value="1"/>
</dbReference>
<evidence type="ECO:0000256" key="10">
    <source>
        <dbReference type="ARBA" id="ARBA00048336"/>
    </source>
</evidence>
<keyword evidence="3 12" id="KW-0479">Metal-binding</keyword>
<evidence type="ECO:0000256" key="6">
    <source>
        <dbReference type="ARBA" id="ARBA00022833"/>
    </source>
</evidence>
<feature type="domain" description="RTR1-type" evidence="14">
    <location>
        <begin position="86"/>
        <end position="173"/>
    </location>
</feature>
<dbReference type="Pfam" id="PF04181">
    <property type="entry name" value="RPAP2_Rtr1"/>
    <property type="match status" value="1"/>
</dbReference>
<comment type="similarity">
    <text evidence="2 11 12">Belongs to the RPAP2 family.</text>
</comment>
<comment type="subcellular location">
    <subcellularLocation>
        <location evidence="1 12">Nucleus</location>
    </subcellularLocation>
</comment>
<keyword evidence="16" id="KW-1185">Reference proteome</keyword>
<reference evidence="15 16" key="1">
    <citation type="submission" date="2013-07" db="EMBL/GenBank/DDBJ databases">
        <title>The Genome Sequence of Kwoniella mangroviensis CBS10435.</title>
        <authorList>
            <consortium name="The Broad Institute Genome Sequencing Platform"/>
            <person name="Cuomo C."/>
            <person name="Litvintseva A."/>
            <person name="Chen Y."/>
            <person name="Heitman J."/>
            <person name="Sun S."/>
            <person name="Springer D."/>
            <person name="Dromer F."/>
            <person name="Young S.K."/>
            <person name="Zeng Q."/>
            <person name="Gargeya S."/>
            <person name="Fitzgerald M."/>
            <person name="Abouelleil A."/>
            <person name="Alvarado L."/>
            <person name="Berlin A.M."/>
            <person name="Chapman S.B."/>
            <person name="Dewar J."/>
            <person name="Goldberg J."/>
            <person name="Griggs A."/>
            <person name="Gujja S."/>
            <person name="Hansen M."/>
            <person name="Howarth C."/>
            <person name="Imamovic A."/>
            <person name="Larimer J."/>
            <person name="McCowan C."/>
            <person name="Murphy C."/>
            <person name="Pearson M."/>
            <person name="Priest M."/>
            <person name="Roberts A."/>
            <person name="Saif S."/>
            <person name="Shea T."/>
            <person name="Sykes S."/>
            <person name="Wortman J."/>
            <person name="Nusbaum C."/>
            <person name="Birren B."/>
        </authorList>
    </citation>
    <scope>NUCLEOTIDE SEQUENCE [LARGE SCALE GENOMIC DNA]</scope>
    <source>
        <strain evidence="15 16">CBS 10435</strain>
    </source>
</reference>
<dbReference type="GO" id="GO:0043175">
    <property type="term" value="F:RNA polymerase core enzyme binding"/>
    <property type="evidence" value="ECO:0007669"/>
    <property type="project" value="UniProtKB-UniRule"/>
</dbReference>
<feature type="compositionally biased region" description="Low complexity" evidence="13">
    <location>
        <begin position="274"/>
        <end position="283"/>
    </location>
</feature>
<evidence type="ECO:0000256" key="3">
    <source>
        <dbReference type="ARBA" id="ARBA00022723"/>
    </source>
</evidence>
<feature type="region of interest" description="Disordered" evidence="13">
    <location>
        <begin position="343"/>
        <end position="373"/>
    </location>
</feature>
<keyword evidence="8 12" id="KW-0539">Nucleus</keyword>
<comment type="function">
    <text evidence="12">Putative RNA polymerase II subunit B1 C-terminal domain (CTD) phosphatase involved in RNA polymerase II transcription regulation.</text>
</comment>
<feature type="compositionally biased region" description="Polar residues" evidence="13">
    <location>
        <begin position="209"/>
        <end position="226"/>
    </location>
</feature>
<evidence type="ECO:0000256" key="5">
    <source>
        <dbReference type="ARBA" id="ARBA00022801"/>
    </source>
</evidence>
<evidence type="ECO:0000256" key="13">
    <source>
        <dbReference type="SAM" id="MobiDB-lite"/>
    </source>
</evidence>
<dbReference type="GO" id="GO:0008270">
    <property type="term" value="F:zinc ion binding"/>
    <property type="evidence" value="ECO:0007669"/>
    <property type="project" value="UniProtKB-KW"/>
</dbReference>
<comment type="catalytic activity">
    <reaction evidence="9 12">
        <text>O-phospho-L-seryl-[protein] + H2O = L-seryl-[protein] + phosphate</text>
        <dbReference type="Rhea" id="RHEA:20629"/>
        <dbReference type="Rhea" id="RHEA-COMP:9863"/>
        <dbReference type="Rhea" id="RHEA-COMP:11604"/>
        <dbReference type="ChEBI" id="CHEBI:15377"/>
        <dbReference type="ChEBI" id="CHEBI:29999"/>
        <dbReference type="ChEBI" id="CHEBI:43474"/>
        <dbReference type="ChEBI" id="CHEBI:83421"/>
        <dbReference type="EC" id="3.1.3.16"/>
    </reaction>
</comment>
<feature type="compositionally biased region" description="Polar residues" evidence="13">
    <location>
        <begin position="296"/>
        <end position="305"/>
    </location>
</feature>
<feature type="region of interest" description="Disordered" evidence="13">
    <location>
        <begin position="1"/>
        <end position="44"/>
    </location>
</feature>
<feature type="compositionally biased region" description="Acidic residues" evidence="13">
    <location>
        <begin position="351"/>
        <end position="360"/>
    </location>
</feature>
<dbReference type="GO" id="GO:0005737">
    <property type="term" value="C:cytoplasm"/>
    <property type="evidence" value="ECO:0007669"/>
    <property type="project" value="TreeGrafter"/>
</dbReference>
<dbReference type="EMBL" id="KI669467">
    <property type="protein sequence ID" value="OCF55059.1"/>
    <property type="molecule type" value="Genomic_DNA"/>
</dbReference>
<keyword evidence="5 12" id="KW-0378">Hydrolase</keyword>
<evidence type="ECO:0000256" key="12">
    <source>
        <dbReference type="RuleBase" id="RU367080"/>
    </source>
</evidence>
<evidence type="ECO:0000256" key="9">
    <source>
        <dbReference type="ARBA" id="ARBA00047761"/>
    </source>
</evidence>
<dbReference type="AlphaFoldDB" id="A0A1B9IH91"/>
<dbReference type="InterPro" id="IPR007308">
    <property type="entry name" value="Rtr1/RPAP2_dom"/>
</dbReference>
<evidence type="ECO:0000256" key="2">
    <source>
        <dbReference type="ARBA" id="ARBA00005676"/>
    </source>
</evidence>
<keyword evidence="6 12" id="KW-0862">Zinc</keyword>
<evidence type="ECO:0000313" key="15">
    <source>
        <dbReference type="EMBL" id="OCF55059.1"/>
    </source>
</evidence>
<dbReference type="EC" id="3.1.3.16" evidence="12"/>
<proteinExistence type="inferred from homology"/>
<dbReference type="PROSITE" id="PS51479">
    <property type="entry name" value="ZF_RTR1"/>
    <property type="match status" value="1"/>
</dbReference>
<dbReference type="GO" id="GO:0005634">
    <property type="term" value="C:nucleus"/>
    <property type="evidence" value="ECO:0007669"/>
    <property type="project" value="UniProtKB-SubCell"/>
</dbReference>
<dbReference type="PANTHER" id="PTHR14732">
    <property type="entry name" value="RNA POLYMERASE II SUBUNIT B1 CTD PHOSPHATASE RPAP2-RELATED"/>
    <property type="match status" value="1"/>
</dbReference>
<gene>
    <name evidence="15" type="ORF">L486_07169</name>
</gene>
<organism evidence="15 16">
    <name type="scientific">Kwoniella mangroviensis CBS 10435</name>
    <dbReference type="NCBI Taxonomy" id="1331196"/>
    <lineage>
        <taxon>Eukaryota</taxon>
        <taxon>Fungi</taxon>
        <taxon>Dikarya</taxon>
        <taxon>Basidiomycota</taxon>
        <taxon>Agaricomycotina</taxon>
        <taxon>Tremellomycetes</taxon>
        <taxon>Tremellales</taxon>
        <taxon>Cryptococcaceae</taxon>
        <taxon>Kwoniella</taxon>
    </lineage>
</organism>
<keyword evidence="7 12" id="KW-0904">Protein phosphatase</keyword>
<feature type="region of interest" description="Disordered" evidence="13">
    <location>
        <begin position="194"/>
        <end position="251"/>
    </location>
</feature>